<dbReference type="PANTHER" id="PTHR48027">
    <property type="entry name" value="HETEROGENEOUS NUCLEAR RIBONUCLEOPROTEIN 87F-RELATED"/>
    <property type="match status" value="1"/>
</dbReference>
<feature type="compositionally biased region" description="Basic and acidic residues" evidence="3">
    <location>
        <begin position="159"/>
        <end position="212"/>
    </location>
</feature>
<dbReference type="EMBL" id="KN847550">
    <property type="protein sequence ID" value="KIW02171.1"/>
    <property type="molecule type" value="Genomic_DNA"/>
</dbReference>
<dbReference type="InterPro" id="IPR000504">
    <property type="entry name" value="RRM_dom"/>
</dbReference>
<dbReference type="Gene3D" id="3.30.70.330">
    <property type="match status" value="1"/>
</dbReference>
<dbReference type="HOGENOM" id="CLU_050438_7_0_1"/>
<dbReference type="InterPro" id="IPR052462">
    <property type="entry name" value="SLIRP/GR-RBP-like"/>
</dbReference>
<dbReference type="GeneID" id="27314308"/>
<feature type="compositionally biased region" description="Gly residues" evidence="3">
    <location>
        <begin position="213"/>
        <end position="223"/>
    </location>
</feature>
<evidence type="ECO:0000313" key="5">
    <source>
        <dbReference type="EMBL" id="KIW02171.1"/>
    </source>
</evidence>
<keyword evidence="6" id="KW-1185">Reference proteome</keyword>
<dbReference type="InterPro" id="IPR035979">
    <property type="entry name" value="RBD_domain_sf"/>
</dbReference>
<feature type="region of interest" description="Disordered" evidence="3">
    <location>
        <begin position="138"/>
        <end position="272"/>
    </location>
</feature>
<proteinExistence type="predicted"/>
<sequence>MDNDLATYEDDRRDYEDRSPRRESRDEREPDYSRNRSASPNGRVGDSHAPPGYNRIDDDDGNTDGTNVFVTGLVSSLRDEELRDLFAQYGEVVSASIVRDPHSRESRGFGFVNMATAEEADLVLDKLQGYDLHGRNLSLEKAKRKRPRTPTPGRYQGAPKRDMRRNDRFGDRRGGGRRDDYRSYPRAGDRYSGDRYGSSDRGGDRRYRERDYGYGGGYGGSRGGDSYASRRDDRGYGYRDDRGGDYGRDARPPPGDGYGPPPPGGRSYDDRR</sequence>
<accession>A0A0D1XIL8</accession>
<evidence type="ECO:0000256" key="3">
    <source>
        <dbReference type="SAM" id="MobiDB-lite"/>
    </source>
</evidence>
<gene>
    <name evidence="5" type="ORF">PV09_06335</name>
</gene>
<dbReference type="Pfam" id="PF00076">
    <property type="entry name" value="RRM_1"/>
    <property type="match status" value="1"/>
</dbReference>
<dbReference type="CDD" id="cd00590">
    <property type="entry name" value="RRM_SF"/>
    <property type="match status" value="1"/>
</dbReference>
<dbReference type="STRING" id="253628.A0A0D1XIL8"/>
<dbReference type="InParanoid" id="A0A0D1XIL8"/>
<dbReference type="VEuPathDB" id="FungiDB:PV09_06335"/>
<evidence type="ECO:0000256" key="2">
    <source>
        <dbReference type="PROSITE-ProRule" id="PRU00176"/>
    </source>
</evidence>
<dbReference type="OrthoDB" id="6159137at2759"/>
<feature type="compositionally biased region" description="Pro residues" evidence="3">
    <location>
        <begin position="252"/>
        <end position="264"/>
    </location>
</feature>
<feature type="domain" description="RRM" evidence="4">
    <location>
        <begin position="66"/>
        <end position="144"/>
    </location>
</feature>
<dbReference type="RefSeq" id="XP_016212040.1">
    <property type="nucleotide sequence ID" value="XM_016359958.1"/>
</dbReference>
<evidence type="ECO:0000313" key="6">
    <source>
        <dbReference type="Proteomes" id="UP000053259"/>
    </source>
</evidence>
<dbReference type="AlphaFoldDB" id="A0A0D1XIL8"/>
<dbReference type="Proteomes" id="UP000053259">
    <property type="component" value="Unassembled WGS sequence"/>
</dbReference>
<feature type="compositionally biased region" description="Basic and acidic residues" evidence="3">
    <location>
        <begin position="9"/>
        <end position="34"/>
    </location>
</feature>
<dbReference type="InterPro" id="IPR012677">
    <property type="entry name" value="Nucleotide-bd_a/b_plait_sf"/>
</dbReference>
<name>A0A0D1XIL8_9PEZI</name>
<dbReference type="SUPFAM" id="SSF54928">
    <property type="entry name" value="RNA-binding domain, RBD"/>
    <property type="match status" value="1"/>
</dbReference>
<organism evidence="5 6">
    <name type="scientific">Verruconis gallopava</name>
    <dbReference type="NCBI Taxonomy" id="253628"/>
    <lineage>
        <taxon>Eukaryota</taxon>
        <taxon>Fungi</taxon>
        <taxon>Dikarya</taxon>
        <taxon>Ascomycota</taxon>
        <taxon>Pezizomycotina</taxon>
        <taxon>Dothideomycetes</taxon>
        <taxon>Pleosporomycetidae</taxon>
        <taxon>Venturiales</taxon>
        <taxon>Sympoventuriaceae</taxon>
        <taxon>Verruconis</taxon>
    </lineage>
</organism>
<evidence type="ECO:0000256" key="1">
    <source>
        <dbReference type="ARBA" id="ARBA00022884"/>
    </source>
</evidence>
<reference evidence="5 6" key="1">
    <citation type="submission" date="2015-01" db="EMBL/GenBank/DDBJ databases">
        <title>The Genome Sequence of Ochroconis gallopava CBS43764.</title>
        <authorList>
            <consortium name="The Broad Institute Genomics Platform"/>
            <person name="Cuomo C."/>
            <person name="de Hoog S."/>
            <person name="Gorbushina A."/>
            <person name="Stielow B."/>
            <person name="Teixiera M."/>
            <person name="Abouelleil A."/>
            <person name="Chapman S.B."/>
            <person name="Priest M."/>
            <person name="Young S.K."/>
            <person name="Wortman J."/>
            <person name="Nusbaum C."/>
            <person name="Birren B."/>
        </authorList>
    </citation>
    <scope>NUCLEOTIDE SEQUENCE [LARGE SCALE GENOMIC DNA]</scope>
    <source>
        <strain evidence="5 6">CBS 43764</strain>
    </source>
</reference>
<feature type="compositionally biased region" description="Basic and acidic residues" evidence="3">
    <location>
        <begin position="228"/>
        <end position="251"/>
    </location>
</feature>
<protein>
    <recommendedName>
        <fullName evidence="4">RRM domain-containing protein</fullName>
    </recommendedName>
</protein>
<dbReference type="PROSITE" id="PS50102">
    <property type="entry name" value="RRM"/>
    <property type="match status" value="1"/>
</dbReference>
<feature type="region of interest" description="Disordered" evidence="3">
    <location>
        <begin position="1"/>
        <end position="66"/>
    </location>
</feature>
<evidence type="ECO:0000259" key="4">
    <source>
        <dbReference type="PROSITE" id="PS50102"/>
    </source>
</evidence>
<dbReference type="GO" id="GO:0003723">
    <property type="term" value="F:RNA binding"/>
    <property type="evidence" value="ECO:0007669"/>
    <property type="project" value="UniProtKB-UniRule"/>
</dbReference>
<keyword evidence="1 2" id="KW-0694">RNA-binding</keyword>
<dbReference type="SMART" id="SM00360">
    <property type="entry name" value="RRM"/>
    <property type="match status" value="1"/>
</dbReference>